<protein>
    <submittedName>
        <fullName evidence="4">Gfo/Idh/MocA family oxidoreductase</fullName>
    </submittedName>
</protein>
<keyword evidence="5" id="KW-1185">Reference proteome</keyword>
<comment type="caution">
    <text evidence="4">The sequence shown here is derived from an EMBL/GenBank/DDBJ whole genome shotgun (WGS) entry which is preliminary data.</text>
</comment>
<feature type="domain" description="GFO/IDH/MocA-like oxidoreductase" evidence="3">
    <location>
        <begin position="135"/>
        <end position="256"/>
    </location>
</feature>
<dbReference type="Proteomes" id="UP001358324">
    <property type="component" value="Unassembled WGS sequence"/>
</dbReference>
<accession>A0ABU7WGI1</accession>
<evidence type="ECO:0000313" key="4">
    <source>
        <dbReference type="EMBL" id="MEF3083083.1"/>
    </source>
</evidence>
<dbReference type="InterPro" id="IPR000683">
    <property type="entry name" value="Gfo/Idh/MocA-like_OxRdtase_N"/>
</dbReference>
<dbReference type="InterPro" id="IPR036291">
    <property type="entry name" value="NAD(P)-bd_dom_sf"/>
</dbReference>
<dbReference type="Pfam" id="PF01408">
    <property type="entry name" value="GFO_IDH_MocA"/>
    <property type="match status" value="1"/>
</dbReference>
<keyword evidence="1" id="KW-0560">Oxidoreductase</keyword>
<dbReference type="PANTHER" id="PTHR43818:SF11">
    <property type="entry name" value="BCDNA.GH03377"/>
    <property type="match status" value="1"/>
</dbReference>
<proteinExistence type="predicted"/>
<dbReference type="EMBL" id="JAZHBM010000003">
    <property type="protein sequence ID" value="MEF3083083.1"/>
    <property type="molecule type" value="Genomic_DNA"/>
</dbReference>
<dbReference type="Gene3D" id="3.40.50.720">
    <property type="entry name" value="NAD(P)-binding Rossmann-like Domain"/>
    <property type="match status" value="1"/>
</dbReference>
<gene>
    <name evidence="4" type="ORF">V3391_12790</name>
</gene>
<sequence length="336" mass="36259">MAAMGDIRWGMIGVGSVAEHKSGPAFARAHGGRLAGVASRRAHAAHAYAERHGVALVFPDATALIESPDIDAVYIATPPASHVALTLSVARAGKPCCVEKPMSVRHADALRMQAAFVEVDQPLFVAYYRRTLPRFEQVDQWIRDGAIGEIESVAWQLHRTPSPARIDDVWRLDPLQAPGGLFEDLACHGLDLFDMLLGPITCIDRATLTASNGRVPDHVAARWRHGERIVGEGDWNFAAGKRLDRVTITGTGGAIRLSMFDDAPLMLSGSAVEECRLIEHPVPIQLHHVQAMNQHLRGGAPHPSTVDSAIRTAWATEQILRGPGTEAVGFAFADGP</sequence>
<dbReference type="SUPFAM" id="SSF55347">
    <property type="entry name" value="Glyceraldehyde-3-phosphate dehydrogenase-like, C-terminal domain"/>
    <property type="match status" value="1"/>
</dbReference>
<dbReference type="InterPro" id="IPR050463">
    <property type="entry name" value="Gfo/Idh/MocA_oxidrdct_glycsds"/>
</dbReference>
<name>A0ABU7WGI1_9GAMM</name>
<dbReference type="InterPro" id="IPR055170">
    <property type="entry name" value="GFO_IDH_MocA-like_dom"/>
</dbReference>
<organism evidence="4 5">
    <name type="scientific">Luteimonas flava</name>
    <dbReference type="NCBI Taxonomy" id="3115822"/>
    <lineage>
        <taxon>Bacteria</taxon>
        <taxon>Pseudomonadati</taxon>
        <taxon>Pseudomonadota</taxon>
        <taxon>Gammaproteobacteria</taxon>
        <taxon>Lysobacterales</taxon>
        <taxon>Lysobacteraceae</taxon>
        <taxon>Luteimonas</taxon>
    </lineage>
</organism>
<dbReference type="RefSeq" id="WP_332078810.1">
    <property type="nucleotide sequence ID" value="NZ_JAZHBM010000003.1"/>
</dbReference>
<feature type="domain" description="Gfo/Idh/MocA-like oxidoreductase N-terminal" evidence="2">
    <location>
        <begin position="7"/>
        <end position="127"/>
    </location>
</feature>
<dbReference type="Pfam" id="PF22725">
    <property type="entry name" value="GFO_IDH_MocA_C3"/>
    <property type="match status" value="1"/>
</dbReference>
<dbReference type="PANTHER" id="PTHR43818">
    <property type="entry name" value="BCDNA.GH03377"/>
    <property type="match status" value="1"/>
</dbReference>
<evidence type="ECO:0000313" key="5">
    <source>
        <dbReference type="Proteomes" id="UP001358324"/>
    </source>
</evidence>
<evidence type="ECO:0000259" key="3">
    <source>
        <dbReference type="Pfam" id="PF22725"/>
    </source>
</evidence>
<evidence type="ECO:0000256" key="1">
    <source>
        <dbReference type="ARBA" id="ARBA00023002"/>
    </source>
</evidence>
<dbReference type="SUPFAM" id="SSF51735">
    <property type="entry name" value="NAD(P)-binding Rossmann-fold domains"/>
    <property type="match status" value="1"/>
</dbReference>
<dbReference type="Gene3D" id="3.30.360.10">
    <property type="entry name" value="Dihydrodipicolinate Reductase, domain 2"/>
    <property type="match status" value="1"/>
</dbReference>
<reference evidence="4 5" key="1">
    <citation type="submission" date="2024-01" db="EMBL/GenBank/DDBJ databases">
        <title>Novel species of the genus Luteimonas isolated from rivers.</title>
        <authorList>
            <person name="Lu H."/>
        </authorList>
    </citation>
    <scope>NUCLEOTIDE SEQUENCE [LARGE SCALE GENOMIC DNA]</scope>
    <source>
        <strain evidence="4 5">SMYT11W</strain>
    </source>
</reference>
<evidence type="ECO:0000259" key="2">
    <source>
        <dbReference type="Pfam" id="PF01408"/>
    </source>
</evidence>